<feature type="non-terminal residue" evidence="1">
    <location>
        <position position="1"/>
    </location>
</feature>
<evidence type="ECO:0008006" key="2">
    <source>
        <dbReference type="Google" id="ProtNLM"/>
    </source>
</evidence>
<protein>
    <recommendedName>
        <fullName evidence="2">GLUG domain-containing protein</fullName>
    </recommendedName>
</protein>
<name>A0A0F8Y3Z1_9ZZZZ</name>
<feature type="non-terminal residue" evidence="1">
    <location>
        <position position="337"/>
    </location>
</feature>
<accession>A0A0F8Y3Z1</accession>
<sequence>HAGGVLSKISVLHLDGACELDNLYGVWCKVGTVVSTGEIINMYGLKIDDIDSATNNWAIYTGTGLCYFGDDVEIDGDITAVVGIVASGAITGASFNGIIMATESTRNYGFATIFPAQTTGNDNCAFGSGAALSLTAANRCCMFGTDSGRGITESEYCTLYGWYSGKALTNENFVTLMGAYAGIVLTGEGNTGVGYYSLGRQIVAIRNSVVGTEAMYGNGASIQTSSYNSCIGYRTLYSADDSNFNVVAGYQAGYLVSTSDRGIYLGAYAGYRGSAGSTLLIDAYIRADIAEQLTDSLVVGIMHASSVASQSFLVNGVLKSSYGAKLGDGGVATYFEV</sequence>
<proteinExistence type="predicted"/>
<gene>
    <name evidence="1" type="ORF">LCGC14_3140690</name>
</gene>
<comment type="caution">
    <text evidence="1">The sequence shown here is derived from an EMBL/GenBank/DDBJ whole genome shotgun (WGS) entry which is preliminary data.</text>
</comment>
<reference evidence="1" key="1">
    <citation type="journal article" date="2015" name="Nature">
        <title>Complex archaea that bridge the gap between prokaryotes and eukaryotes.</title>
        <authorList>
            <person name="Spang A."/>
            <person name="Saw J.H."/>
            <person name="Jorgensen S.L."/>
            <person name="Zaremba-Niedzwiedzka K."/>
            <person name="Martijn J."/>
            <person name="Lind A.E."/>
            <person name="van Eijk R."/>
            <person name="Schleper C."/>
            <person name="Guy L."/>
            <person name="Ettema T.J."/>
        </authorList>
    </citation>
    <scope>NUCLEOTIDE SEQUENCE</scope>
</reference>
<organism evidence="1">
    <name type="scientific">marine sediment metagenome</name>
    <dbReference type="NCBI Taxonomy" id="412755"/>
    <lineage>
        <taxon>unclassified sequences</taxon>
        <taxon>metagenomes</taxon>
        <taxon>ecological metagenomes</taxon>
    </lineage>
</organism>
<dbReference type="EMBL" id="LAZR01068843">
    <property type="protein sequence ID" value="KKK48879.1"/>
    <property type="molecule type" value="Genomic_DNA"/>
</dbReference>
<dbReference type="AlphaFoldDB" id="A0A0F8Y3Z1"/>
<evidence type="ECO:0000313" key="1">
    <source>
        <dbReference type="EMBL" id="KKK48879.1"/>
    </source>
</evidence>